<comment type="caution">
    <text evidence="2">The sequence shown here is derived from an EMBL/GenBank/DDBJ whole genome shotgun (WGS) entry which is preliminary data.</text>
</comment>
<protein>
    <submittedName>
        <fullName evidence="2">Uncharacterized protein</fullName>
    </submittedName>
</protein>
<evidence type="ECO:0000313" key="2">
    <source>
        <dbReference type="EMBL" id="KAF5328124.1"/>
    </source>
</evidence>
<gene>
    <name evidence="2" type="ORF">D9758_018580</name>
</gene>
<sequence length="136" mass="15525">MRSGVTLWASLKAQRPTLRHPAVDLEDASLLTFWVRTRSFDLVACGLIGIGAGFVWELLLLLVLVLVSVLEAFRRHIVTGHTEKTLPPTRLFNPSNSDSFRSRSFLRRELASHFRTAQNQAVETLRGFCWHRIRNV</sequence>
<feature type="transmembrane region" description="Helical" evidence="1">
    <location>
        <begin position="40"/>
        <end position="67"/>
    </location>
</feature>
<keyword evidence="3" id="KW-1185">Reference proteome</keyword>
<dbReference type="AlphaFoldDB" id="A0A8H5F8Z2"/>
<dbReference type="Proteomes" id="UP000559256">
    <property type="component" value="Unassembled WGS sequence"/>
</dbReference>
<evidence type="ECO:0000256" key="1">
    <source>
        <dbReference type="SAM" id="Phobius"/>
    </source>
</evidence>
<keyword evidence="1" id="KW-1133">Transmembrane helix</keyword>
<dbReference type="EMBL" id="JAACJM010000368">
    <property type="protein sequence ID" value="KAF5328124.1"/>
    <property type="molecule type" value="Genomic_DNA"/>
</dbReference>
<evidence type="ECO:0000313" key="3">
    <source>
        <dbReference type="Proteomes" id="UP000559256"/>
    </source>
</evidence>
<proteinExistence type="predicted"/>
<reference evidence="2 3" key="1">
    <citation type="journal article" date="2020" name="ISME J.">
        <title>Uncovering the hidden diversity of litter-decomposition mechanisms in mushroom-forming fungi.</title>
        <authorList>
            <person name="Floudas D."/>
            <person name="Bentzer J."/>
            <person name="Ahren D."/>
            <person name="Johansson T."/>
            <person name="Persson P."/>
            <person name="Tunlid A."/>
        </authorList>
    </citation>
    <scope>NUCLEOTIDE SEQUENCE [LARGE SCALE GENOMIC DNA]</scope>
    <source>
        <strain evidence="2 3">CBS 291.85</strain>
    </source>
</reference>
<name>A0A8H5F8Z2_9AGAR</name>
<keyword evidence="1" id="KW-0472">Membrane</keyword>
<keyword evidence="1" id="KW-0812">Transmembrane</keyword>
<organism evidence="2 3">
    <name type="scientific">Tetrapyrgos nigripes</name>
    <dbReference type="NCBI Taxonomy" id="182062"/>
    <lineage>
        <taxon>Eukaryota</taxon>
        <taxon>Fungi</taxon>
        <taxon>Dikarya</taxon>
        <taxon>Basidiomycota</taxon>
        <taxon>Agaricomycotina</taxon>
        <taxon>Agaricomycetes</taxon>
        <taxon>Agaricomycetidae</taxon>
        <taxon>Agaricales</taxon>
        <taxon>Marasmiineae</taxon>
        <taxon>Marasmiaceae</taxon>
        <taxon>Tetrapyrgos</taxon>
    </lineage>
</organism>
<accession>A0A8H5F8Z2</accession>